<evidence type="ECO:0000313" key="9">
    <source>
        <dbReference type="EMBL" id="AKQ33497.1"/>
    </source>
</evidence>
<evidence type="ECO:0000256" key="3">
    <source>
        <dbReference type="ARBA" id="ARBA00022898"/>
    </source>
</evidence>
<feature type="domain" description="Orn/DAP/Arg decarboxylase 2 N-terminal" evidence="7">
    <location>
        <begin position="26"/>
        <end position="260"/>
    </location>
</feature>
<evidence type="ECO:0000256" key="2">
    <source>
        <dbReference type="ARBA" id="ARBA00008872"/>
    </source>
</evidence>
<dbReference type="InterPro" id="IPR022657">
    <property type="entry name" value="De-COase2_CS"/>
</dbReference>
<keyword evidence="4" id="KW-0456">Lyase</keyword>
<evidence type="ECO:0000259" key="7">
    <source>
        <dbReference type="Pfam" id="PF02784"/>
    </source>
</evidence>
<comment type="cofactor">
    <cofactor evidence="1">
        <name>pyridoxal 5'-phosphate</name>
        <dbReference type="ChEBI" id="CHEBI:597326"/>
    </cofactor>
</comment>
<dbReference type="RefSeq" id="WP_048875076.1">
    <property type="nucleotide sequence ID" value="NZ_CP011126.1"/>
</dbReference>
<dbReference type="Gene3D" id="3.20.20.10">
    <property type="entry name" value="Alanine racemase"/>
    <property type="match status" value="1"/>
</dbReference>
<name>A0ABM5UU23_9COXI</name>
<dbReference type="Pfam" id="PF00278">
    <property type="entry name" value="Orn_DAP_Arg_deC"/>
    <property type="match status" value="1"/>
</dbReference>
<evidence type="ECO:0000313" key="10">
    <source>
        <dbReference type="Proteomes" id="UP000063965"/>
    </source>
</evidence>
<dbReference type="Pfam" id="PF02784">
    <property type="entry name" value="Orn_Arg_deC_N"/>
    <property type="match status" value="1"/>
</dbReference>
<dbReference type="SUPFAM" id="SSF51419">
    <property type="entry name" value="PLP-binding barrel"/>
    <property type="match status" value="1"/>
</dbReference>
<comment type="similarity">
    <text evidence="2 5">Belongs to the Orn/Lys/Arg decarboxylase class-II family.</text>
</comment>
<dbReference type="PANTHER" id="PTHR11482">
    <property type="entry name" value="ARGININE/DIAMINOPIMELATE/ORNITHINE DECARBOXYLASE"/>
    <property type="match status" value="1"/>
</dbReference>
<dbReference type="EMBL" id="CP011126">
    <property type="protein sequence ID" value="AKQ33497.1"/>
    <property type="molecule type" value="Genomic_DNA"/>
</dbReference>
<gene>
    <name evidence="8" type="ORF">CleRT_04820</name>
    <name evidence="9" type="ORF">CleRT_06260</name>
</gene>
<dbReference type="PROSITE" id="PS00879">
    <property type="entry name" value="ODR_DC_2_2"/>
    <property type="match status" value="1"/>
</dbReference>
<dbReference type="PRINTS" id="PR01179">
    <property type="entry name" value="ODADCRBXLASE"/>
</dbReference>
<dbReference type="Proteomes" id="UP000063965">
    <property type="component" value="Chromosome"/>
</dbReference>
<dbReference type="CDD" id="cd00622">
    <property type="entry name" value="PLPDE_III_ODC"/>
    <property type="match status" value="1"/>
</dbReference>
<accession>A0ABM5UU23</accession>
<evidence type="ECO:0000256" key="1">
    <source>
        <dbReference type="ARBA" id="ARBA00001933"/>
    </source>
</evidence>
<keyword evidence="10" id="KW-1185">Reference proteome</keyword>
<feature type="domain" description="Orn/DAP/Arg decarboxylase 2 C-terminal" evidence="6">
    <location>
        <begin position="262"/>
        <end position="350"/>
    </location>
</feature>
<dbReference type="InterPro" id="IPR002433">
    <property type="entry name" value="Orn_de-COase"/>
</dbReference>
<dbReference type="InterPro" id="IPR022643">
    <property type="entry name" value="De-COase2_C"/>
</dbReference>
<dbReference type="Gene3D" id="2.40.37.10">
    <property type="entry name" value="Lyase, Ornithine Decarboxylase, Chain A, domain 1"/>
    <property type="match status" value="1"/>
</dbReference>
<dbReference type="InterPro" id="IPR022644">
    <property type="entry name" value="De-COase2_N"/>
</dbReference>
<dbReference type="InterPro" id="IPR000183">
    <property type="entry name" value="Orn/DAP/Arg_de-COase"/>
</dbReference>
<dbReference type="PRINTS" id="PR01182">
    <property type="entry name" value="ORNDCRBXLASE"/>
</dbReference>
<dbReference type="EMBL" id="CP011126">
    <property type="protein sequence ID" value="AKQ33410.1"/>
    <property type="molecule type" value="Genomic_DNA"/>
</dbReference>
<reference evidence="8 10" key="1">
    <citation type="journal article" date="2015" name="Genome Biol. Evol.">
        <title>Distinctive Genome Reduction Rates Revealed by Genomic Analyses of Two Coxiella-Like Endosymbionts in Ticks.</title>
        <authorList>
            <person name="Gottlieb Y."/>
            <person name="Lalzar I."/>
            <person name="Klasson L."/>
        </authorList>
    </citation>
    <scope>NUCLEOTIDE SEQUENCE [LARGE SCALE GENOMIC DNA]</scope>
    <source>
        <strain evidence="8 10">CRt</strain>
    </source>
</reference>
<organism evidence="8 10">
    <name type="scientific">Candidatus Coxiella mudrowiae</name>
    <dbReference type="NCBI Taxonomy" id="2054173"/>
    <lineage>
        <taxon>Bacteria</taxon>
        <taxon>Pseudomonadati</taxon>
        <taxon>Pseudomonadota</taxon>
        <taxon>Gammaproteobacteria</taxon>
        <taxon>Legionellales</taxon>
        <taxon>Coxiellaceae</taxon>
        <taxon>Coxiella</taxon>
    </lineage>
</organism>
<proteinExistence type="inferred from homology"/>
<dbReference type="PANTHER" id="PTHR11482:SF6">
    <property type="entry name" value="ORNITHINE DECARBOXYLASE 1-RELATED"/>
    <property type="match status" value="1"/>
</dbReference>
<evidence type="ECO:0000256" key="5">
    <source>
        <dbReference type="RuleBase" id="RU003737"/>
    </source>
</evidence>
<dbReference type="InterPro" id="IPR029066">
    <property type="entry name" value="PLP-binding_barrel"/>
</dbReference>
<sequence>MKLQTIASIAESRPIQPVFAFRPAAIGRAVNYFRTQFKGRILYAVKTNPEQHVIQLVHSHGVTAFDVASYEEICTIKEYVPSAELYFMHPVKSPYAIREAYFNYGVRHFSLDCLDELNKILRCTENAKDLCLHLRLAIPNAFAEFNLAEKFGINLHEAPELLKTIRKVACKLGVTFHVGSQCMHPDAYRIAIRMADKVINEAGVEIEYFNVGGGVPSIYPGMIPPALYIYFKAIHTEFAKIAHNRPHLELLCEPGRSIVAESTSVVVNVELRKDDMLYINDGTYGSLFDAGIPHFIFPVHLLRSNRPTDRDLLPFSFYGPTCDSLDYMKGPFYLPNDIQEGDYIEIGQMGAYGRTLSTKFNGFKQKEGVVLISDEPLMTMYSDDYITQEPLEVIAA</sequence>
<protein>
    <submittedName>
        <fullName evidence="8">Ornithine decarboxylase</fullName>
    </submittedName>
</protein>
<dbReference type="SUPFAM" id="SSF50621">
    <property type="entry name" value="Alanine racemase C-terminal domain-like"/>
    <property type="match status" value="1"/>
</dbReference>
<evidence type="ECO:0000313" key="8">
    <source>
        <dbReference type="EMBL" id="AKQ33410.1"/>
    </source>
</evidence>
<evidence type="ECO:0000256" key="4">
    <source>
        <dbReference type="ARBA" id="ARBA00023239"/>
    </source>
</evidence>
<dbReference type="InterPro" id="IPR009006">
    <property type="entry name" value="Ala_racemase/Decarboxylase_C"/>
</dbReference>
<evidence type="ECO:0000259" key="6">
    <source>
        <dbReference type="Pfam" id="PF00278"/>
    </source>
</evidence>
<keyword evidence="3" id="KW-0663">Pyridoxal phosphate</keyword>